<dbReference type="AlphaFoldDB" id="A0A6I6SFQ3"/>
<organism evidence="2 3">
    <name type="scientific">Billgrantia tianxiuensis</name>
    <dbReference type="NCBI Taxonomy" id="2497861"/>
    <lineage>
        <taxon>Bacteria</taxon>
        <taxon>Pseudomonadati</taxon>
        <taxon>Pseudomonadota</taxon>
        <taxon>Gammaproteobacteria</taxon>
        <taxon>Oceanospirillales</taxon>
        <taxon>Halomonadaceae</taxon>
        <taxon>Billgrantia</taxon>
    </lineage>
</organism>
<evidence type="ECO:0000313" key="3">
    <source>
        <dbReference type="Proteomes" id="UP000464013"/>
    </source>
</evidence>
<gene>
    <name evidence="2" type="ORF">EKK97_07395</name>
</gene>
<dbReference type="Gene3D" id="2.60.120.380">
    <property type="match status" value="1"/>
</dbReference>
<dbReference type="RefSeq" id="WP_159550767.1">
    <property type="nucleotide sequence ID" value="NZ_CP035042.1"/>
</dbReference>
<dbReference type="Proteomes" id="UP000464013">
    <property type="component" value="Chromosome"/>
</dbReference>
<dbReference type="OrthoDB" id="6166200at2"/>
<dbReference type="EMBL" id="CP035042">
    <property type="protein sequence ID" value="QHC49478.1"/>
    <property type="molecule type" value="Genomic_DNA"/>
</dbReference>
<reference evidence="2 3" key="1">
    <citation type="submission" date="2019-01" db="EMBL/GenBank/DDBJ databases">
        <title>Complete genome of a denitifying bacterium Halomons sp. BC-M4-5.</title>
        <authorList>
            <person name="Wang L."/>
            <person name="Shao Z."/>
        </authorList>
    </citation>
    <scope>NUCLEOTIDE SEQUENCE [LARGE SCALE GENOMIC DNA]</scope>
    <source>
        <strain evidence="2 3">BC-M4-5</strain>
    </source>
</reference>
<accession>A0A6I6SFQ3</accession>
<protein>
    <submittedName>
        <fullName evidence="2">Uncharacterized protein</fullName>
    </submittedName>
</protein>
<evidence type="ECO:0000256" key="1">
    <source>
        <dbReference type="SAM" id="SignalP"/>
    </source>
</evidence>
<name>A0A6I6SFQ3_9GAMM</name>
<sequence length="136" mass="14425">MIKKIALAAAVVSMFSVPAFANFGSGTNGNILQKGSTPSTIINAGQPHTYQIDLDQPATVRIASSHFPGTHSILPMKAKLIDAQDNTVKEVSSSGGDFEIREALQAGKYRLVVSGNSAPGGDSWDVHRYSLHVAFQ</sequence>
<feature type="signal peptide" evidence="1">
    <location>
        <begin position="1"/>
        <end position="21"/>
    </location>
</feature>
<proteinExistence type="predicted"/>
<keyword evidence="1" id="KW-0732">Signal</keyword>
<dbReference type="KEGG" id="htx:EKK97_07395"/>
<evidence type="ECO:0000313" key="2">
    <source>
        <dbReference type="EMBL" id="QHC49478.1"/>
    </source>
</evidence>
<feature type="chain" id="PRO_5026170784" evidence="1">
    <location>
        <begin position="22"/>
        <end position="136"/>
    </location>
</feature>
<keyword evidence="3" id="KW-1185">Reference proteome</keyword>